<protein>
    <recommendedName>
        <fullName evidence="3">GNAT family N-acetyltransferase</fullName>
    </recommendedName>
</protein>
<reference evidence="1 2" key="1">
    <citation type="submission" date="2019-12" db="EMBL/GenBank/DDBJ databases">
        <title>Comparative genomics gives insights into the taxonomy of the Azoarcus-Aromatoleum group and reveals separate origins of nif in the plant-associated Azoarcus and non-plant-associated Aromatoleum sub-groups.</title>
        <authorList>
            <person name="Lafos M."/>
            <person name="Maluk M."/>
            <person name="Batista M."/>
            <person name="Junghare M."/>
            <person name="Carmona M."/>
            <person name="Faoro H."/>
            <person name="Cruz L.M."/>
            <person name="Battistoni F."/>
            <person name="De Souza E."/>
            <person name="Pedrosa F."/>
            <person name="Chen W.-M."/>
            <person name="Poole P.S."/>
            <person name="Dixon R.A."/>
            <person name="James E.K."/>
        </authorList>
    </citation>
    <scope>NUCLEOTIDE SEQUENCE [LARGE SCALE GENOMIC DNA]</scope>
    <source>
        <strain evidence="1 2">22Lin</strain>
    </source>
</reference>
<comment type="caution">
    <text evidence="1">The sequence shown here is derived from an EMBL/GenBank/DDBJ whole genome shotgun (WGS) entry which is preliminary data.</text>
</comment>
<dbReference type="EMBL" id="WTVQ01000072">
    <property type="protein sequence ID" value="NMG77570.1"/>
    <property type="molecule type" value="Genomic_DNA"/>
</dbReference>
<keyword evidence="2" id="KW-1185">Reference proteome</keyword>
<accession>A0ABX1QIU6</accession>
<evidence type="ECO:0000313" key="1">
    <source>
        <dbReference type="EMBL" id="NMG77570.1"/>
    </source>
</evidence>
<sequence length="72" mass="7838">MQYRFASLAPEDEAAVALHFLTLDEEDRALGFGACTSDATLVNYTQDLNFNRDVAEGVWDAGRLIGCQPGAE</sequence>
<evidence type="ECO:0000313" key="2">
    <source>
        <dbReference type="Proteomes" id="UP000648984"/>
    </source>
</evidence>
<name>A0ABX1QIU6_9RHOO</name>
<dbReference type="RefSeq" id="WP_169262693.1">
    <property type="nucleotide sequence ID" value="NZ_WTVQ01000072.1"/>
</dbReference>
<proteinExistence type="predicted"/>
<evidence type="ECO:0008006" key="3">
    <source>
        <dbReference type="Google" id="ProtNLM"/>
    </source>
</evidence>
<gene>
    <name evidence="1" type="ORF">GPA25_22720</name>
</gene>
<organism evidence="1 2">
    <name type="scientific">Aromatoleum diolicum</name>
    <dbReference type="NCBI Taxonomy" id="75796"/>
    <lineage>
        <taxon>Bacteria</taxon>
        <taxon>Pseudomonadati</taxon>
        <taxon>Pseudomonadota</taxon>
        <taxon>Betaproteobacteria</taxon>
        <taxon>Rhodocyclales</taxon>
        <taxon>Rhodocyclaceae</taxon>
        <taxon>Aromatoleum</taxon>
    </lineage>
</organism>
<dbReference type="Proteomes" id="UP000648984">
    <property type="component" value="Unassembled WGS sequence"/>
</dbReference>